<accession>K2MPV2</accession>
<dbReference type="AlphaFoldDB" id="K2MPV2"/>
<feature type="non-terminal residue" evidence="2">
    <location>
        <position position="252"/>
    </location>
</feature>
<gene>
    <name evidence="2" type="ORF">MOQ_007147</name>
</gene>
<protein>
    <submittedName>
        <fullName evidence="2">Uncharacterized protein</fullName>
    </submittedName>
</protein>
<evidence type="ECO:0000313" key="3">
    <source>
        <dbReference type="Proteomes" id="UP000007350"/>
    </source>
</evidence>
<comment type="caution">
    <text evidence="2">The sequence shown here is derived from an EMBL/GenBank/DDBJ whole genome shotgun (WGS) entry which is preliminary data.</text>
</comment>
<sequence length="252" mass="27776">MPRGITGLGSRRHRAVSHEPVAAWRGHRNGYYSVPPLCGEPQLGAGRLRVRRCALRMLLLQQTRSVPFLLSRSVWGCHGGRKVWCASMRSACLGASPTMQSQWPEALHTPRWKHSSRLHVGENGGMFPSWQHDRMSRHAVLRPCSVGWQTVGPSPCEPVDVQWVTRSTRCAVTSGNETLRPLIRVACAGPSDSSQSMTVGVAARPSPAVVGGEQPSRSSWCEFRSQTTRARTARCGAPRRPRHRHAHCRSGG</sequence>
<feature type="region of interest" description="Disordered" evidence="1">
    <location>
        <begin position="232"/>
        <end position="252"/>
    </location>
</feature>
<reference evidence="2 3" key="1">
    <citation type="journal article" date="2012" name="BMC Genomics">
        <title>Comparative genomic analysis of human infective Trypanosoma cruzi lineages with the bat-restricted subspecies T. cruzi marinkellei.</title>
        <authorList>
            <person name="Franzen O."/>
            <person name="Talavera-Lopez C."/>
            <person name="Ochaya S."/>
            <person name="Butler C.E."/>
            <person name="Messenger L.A."/>
            <person name="Lewis M.D."/>
            <person name="Llewellyn M.S."/>
            <person name="Marinkelle C.J."/>
            <person name="Tyler K.M."/>
            <person name="Miles M.A."/>
            <person name="Andersson B."/>
        </authorList>
    </citation>
    <scope>NUCLEOTIDE SEQUENCE [LARGE SCALE GENOMIC DNA]</scope>
    <source>
        <strain evidence="2 3">B7</strain>
    </source>
</reference>
<proteinExistence type="predicted"/>
<keyword evidence="3" id="KW-1185">Reference proteome</keyword>
<name>K2MPV2_TRYCR</name>
<feature type="compositionally biased region" description="Basic residues" evidence="1">
    <location>
        <begin position="237"/>
        <end position="252"/>
    </location>
</feature>
<dbReference type="Proteomes" id="UP000007350">
    <property type="component" value="Unassembled WGS sequence"/>
</dbReference>
<evidence type="ECO:0000313" key="2">
    <source>
        <dbReference type="EMBL" id="EKF29085.1"/>
    </source>
</evidence>
<dbReference type="EMBL" id="AHKC01014133">
    <property type="protein sequence ID" value="EKF29085.1"/>
    <property type="molecule type" value="Genomic_DNA"/>
</dbReference>
<evidence type="ECO:0000256" key="1">
    <source>
        <dbReference type="SAM" id="MobiDB-lite"/>
    </source>
</evidence>
<organism evidence="2 3">
    <name type="scientific">Trypanosoma cruzi marinkellei</name>
    <dbReference type="NCBI Taxonomy" id="85056"/>
    <lineage>
        <taxon>Eukaryota</taxon>
        <taxon>Discoba</taxon>
        <taxon>Euglenozoa</taxon>
        <taxon>Kinetoplastea</taxon>
        <taxon>Metakinetoplastina</taxon>
        <taxon>Trypanosomatida</taxon>
        <taxon>Trypanosomatidae</taxon>
        <taxon>Trypanosoma</taxon>
        <taxon>Schizotrypanum</taxon>
    </lineage>
</organism>